<protein>
    <submittedName>
        <fullName evidence="1">Uncharacterized protein</fullName>
    </submittedName>
</protein>
<evidence type="ECO:0000313" key="2">
    <source>
        <dbReference type="Proteomes" id="UP001232493"/>
    </source>
</evidence>
<proteinExistence type="predicted"/>
<accession>A0ABY8PQY6</accession>
<evidence type="ECO:0000313" key="1">
    <source>
        <dbReference type="EMBL" id="WGS65054.1"/>
    </source>
</evidence>
<gene>
    <name evidence="1" type="ORF">JRV97_00425</name>
</gene>
<dbReference type="EMBL" id="CP069362">
    <property type="protein sequence ID" value="WGS65054.1"/>
    <property type="molecule type" value="Genomic_DNA"/>
</dbReference>
<name>A0ABY8PQY6_9BACT</name>
<reference evidence="1 2" key="1">
    <citation type="submission" date="2021-02" db="EMBL/GenBank/DDBJ databases">
        <title>Characterization of Marinitoga sp. nov. str. BP5-C20A.</title>
        <authorList>
            <person name="Erauso G."/>
            <person name="Postec A."/>
        </authorList>
    </citation>
    <scope>NUCLEOTIDE SEQUENCE [LARGE SCALE GENOMIC DNA]</scope>
    <source>
        <strain evidence="1 2">BP5-C20A</strain>
    </source>
</reference>
<dbReference type="Proteomes" id="UP001232493">
    <property type="component" value="Chromosome"/>
</dbReference>
<keyword evidence="2" id="KW-1185">Reference proteome</keyword>
<organism evidence="1 2">
    <name type="scientific">Marinitoga aeolica</name>
    <dbReference type="NCBI Taxonomy" id="2809031"/>
    <lineage>
        <taxon>Bacteria</taxon>
        <taxon>Thermotogati</taxon>
        <taxon>Thermotogota</taxon>
        <taxon>Thermotogae</taxon>
        <taxon>Petrotogales</taxon>
        <taxon>Petrotogaceae</taxon>
        <taxon>Marinitoga</taxon>
    </lineage>
</organism>
<sequence>MIVVIVLNSITFYFYLKMKNMESVESKYSIFDAYMKTRFYDKLIIFMSNHSNIQEIKLNGLIFKREGNNIIVEEETK</sequence>